<keyword evidence="4" id="KW-0963">Cytoplasm</keyword>
<dbReference type="Pfam" id="PF01918">
    <property type="entry name" value="Alba"/>
    <property type="match status" value="1"/>
</dbReference>
<evidence type="ECO:0000256" key="4">
    <source>
        <dbReference type="ARBA" id="ARBA00022490"/>
    </source>
</evidence>
<organism evidence="7">
    <name type="scientific">marine sediment metagenome</name>
    <dbReference type="NCBI Taxonomy" id="412755"/>
    <lineage>
        <taxon>unclassified sequences</taxon>
        <taxon>metagenomes</taxon>
        <taxon>ecological metagenomes</taxon>
    </lineage>
</organism>
<comment type="subcellular location">
    <subcellularLocation>
        <location evidence="1">Chromosome</location>
    </subcellularLocation>
    <subcellularLocation>
        <location evidence="2">Cytoplasm</location>
    </subcellularLocation>
</comment>
<dbReference type="InterPro" id="IPR002775">
    <property type="entry name" value="DNA/RNA-bd_Alba-like"/>
</dbReference>
<evidence type="ECO:0000259" key="6">
    <source>
        <dbReference type="Pfam" id="PF01918"/>
    </source>
</evidence>
<evidence type="ECO:0000256" key="1">
    <source>
        <dbReference type="ARBA" id="ARBA00004286"/>
    </source>
</evidence>
<protein>
    <recommendedName>
        <fullName evidence="6">DNA/RNA-binding protein Alba-like domain-containing protein</fullName>
    </recommendedName>
</protein>
<proteinExistence type="inferred from homology"/>
<dbReference type="EMBL" id="BARW01002235">
    <property type="protein sequence ID" value="GAI69303.1"/>
    <property type="molecule type" value="Genomic_DNA"/>
</dbReference>
<reference evidence="7" key="1">
    <citation type="journal article" date="2014" name="Front. Microbiol.">
        <title>High frequency of phylogenetically diverse reductive dehalogenase-homologous genes in deep subseafloor sedimentary metagenomes.</title>
        <authorList>
            <person name="Kawai M."/>
            <person name="Futagami T."/>
            <person name="Toyoda A."/>
            <person name="Takaki Y."/>
            <person name="Nishi S."/>
            <person name="Hori S."/>
            <person name="Arai W."/>
            <person name="Tsubouchi T."/>
            <person name="Morono Y."/>
            <person name="Uchiyama I."/>
            <person name="Ito T."/>
            <person name="Fujiyama A."/>
            <person name="Inagaki F."/>
            <person name="Takami H."/>
        </authorList>
    </citation>
    <scope>NUCLEOTIDE SEQUENCE</scope>
    <source>
        <strain evidence="7">Expedition CK06-06</strain>
    </source>
</reference>
<dbReference type="AlphaFoldDB" id="X1QM28"/>
<evidence type="ECO:0000256" key="2">
    <source>
        <dbReference type="ARBA" id="ARBA00004496"/>
    </source>
</evidence>
<dbReference type="InterPro" id="IPR036882">
    <property type="entry name" value="Alba-like_dom_sf"/>
</dbReference>
<dbReference type="GO" id="GO:0003723">
    <property type="term" value="F:RNA binding"/>
    <property type="evidence" value="ECO:0007669"/>
    <property type="project" value="InterPro"/>
</dbReference>
<dbReference type="NCBIfam" id="TIGR00285">
    <property type="entry name" value="DNA-binding protein Alba"/>
    <property type="match status" value="1"/>
</dbReference>
<dbReference type="GO" id="GO:0003677">
    <property type="term" value="F:DNA binding"/>
    <property type="evidence" value="ECO:0007669"/>
    <property type="project" value="UniProtKB-KW"/>
</dbReference>
<keyword evidence="3" id="KW-0158">Chromosome</keyword>
<evidence type="ECO:0000313" key="7">
    <source>
        <dbReference type="EMBL" id="GAI69303.1"/>
    </source>
</evidence>
<dbReference type="InterPro" id="IPR013795">
    <property type="entry name" value="DNA/RNA-bd_Alba"/>
</dbReference>
<accession>X1QM28</accession>
<dbReference type="GO" id="GO:0005737">
    <property type="term" value="C:cytoplasm"/>
    <property type="evidence" value="ECO:0007669"/>
    <property type="project" value="UniProtKB-SubCell"/>
</dbReference>
<comment type="caution">
    <text evidence="7">The sequence shown here is derived from an EMBL/GenBank/DDBJ whole genome shotgun (WGS) entry which is preliminary data.</text>
</comment>
<feature type="domain" description="DNA/RNA-binding protein Alba-like" evidence="6">
    <location>
        <begin position="13"/>
        <end position="75"/>
    </location>
</feature>
<keyword evidence="5" id="KW-0238">DNA-binding</keyword>
<dbReference type="PIRSF" id="PIRSF028732">
    <property type="entry name" value="Alba"/>
    <property type="match status" value="1"/>
</dbReference>
<dbReference type="Gene3D" id="3.30.110.20">
    <property type="entry name" value="Alba-like domain"/>
    <property type="match status" value="1"/>
</dbReference>
<name>X1QM28_9ZZZZ</name>
<evidence type="ECO:0000256" key="3">
    <source>
        <dbReference type="ARBA" id="ARBA00022454"/>
    </source>
</evidence>
<evidence type="ECO:0000256" key="5">
    <source>
        <dbReference type="ARBA" id="ARBA00023125"/>
    </source>
</evidence>
<sequence>MSDKGKRREGQENAVFVGRRPTMNYVMAVMMVLNKGEDCTVKARGKAISHAVDICEILKNRFLKGVEYKGISITTEILTGEDGRQNNVSSMEIVLSAPNK</sequence>
<dbReference type="GO" id="GO:0005694">
    <property type="term" value="C:chromosome"/>
    <property type="evidence" value="ECO:0007669"/>
    <property type="project" value="UniProtKB-SubCell"/>
</dbReference>
<gene>
    <name evidence="7" type="ORF">S12H4_06383</name>
</gene>
<dbReference type="SUPFAM" id="SSF82704">
    <property type="entry name" value="AlbA-like"/>
    <property type="match status" value="1"/>
</dbReference>
<dbReference type="HAMAP" id="MF_01122">
    <property type="entry name" value="AlbA"/>
    <property type="match status" value="1"/>
</dbReference>
<dbReference type="NCBIfam" id="NF003088">
    <property type="entry name" value="PRK04015.1"/>
    <property type="match status" value="1"/>
</dbReference>